<keyword evidence="2" id="KW-1185">Reference proteome</keyword>
<sequence>MVAPATVLQLLIVAGALYDTGHLLAGAEGRRSSWPRLRRRRAALEAAERRLVEQRLCGRIDAAAYRASMRCLADGRRPDGRARVPGEAIGVRQRERVGERACRCLRIPAPVLAVRK</sequence>
<reference evidence="1" key="1">
    <citation type="submission" date="2022-10" db="EMBL/GenBank/DDBJ databases">
        <title>The complete genomes of actinobacterial strains from the NBC collection.</title>
        <authorList>
            <person name="Joergensen T.S."/>
            <person name="Alvarez Arevalo M."/>
            <person name="Sterndorff E.B."/>
            <person name="Faurdal D."/>
            <person name="Vuksanovic O."/>
            <person name="Mourched A.-S."/>
            <person name="Charusanti P."/>
            <person name="Shaw S."/>
            <person name="Blin K."/>
            <person name="Weber T."/>
        </authorList>
    </citation>
    <scope>NUCLEOTIDE SEQUENCE</scope>
    <source>
        <strain evidence="1">NBC_00686</strain>
    </source>
</reference>
<gene>
    <name evidence="1" type="ORF">OG929_43525</name>
</gene>
<organism evidence="1 2">
    <name type="scientific">Streptomyces pseudovenezuelae</name>
    <dbReference type="NCBI Taxonomy" id="67350"/>
    <lineage>
        <taxon>Bacteria</taxon>
        <taxon>Bacillati</taxon>
        <taxon>Actinomycetota</taxon>
        <taxon>Actinomycetes</taxon>
        <taxon>Kitasatosporales</taxon>
        <taxon>Streptomycetaceae</taxon>
        <taxon>Streptomyces</taxon>
        <taxon>Streptomyces aurantiacus group</taxon>
    </lineage>
</organism>
<accession>A0ABZ1X9M5</accession>
<dbReference type="Proteomes" id="UP001432168">
    <property type="component" value="Chromosome"/>
</dbReference>
<dbReference type="RefSeq" id="WP_329272157.1">
    <property type="nucleotide sequence ID" value="NZ_CP109011.1"/>
</dbReference>
<protein>
    <submittedName>
        <fullName evidence="1">Uncharacterized protein</fullName>
    </submittedName>
</protein>
<proteinExistence type="predicted"/>
<name>A0ABZ1X9M5_9ACTN</name>
<evidence type="ECO:0000313" key="1">
    <source>
        <dbReference type="EMBL" id="WUT48744.1"/>
    </source>
</evidence>
<dbReference type="EMBL" id="CP109011">
    <property type="protein sequence ID" value="WUT48744.1"/>
    <property type="molecule type" value="Genomic_DNA"/>
</dbReference>
<evidence type="ECO:0000313" key="2">
    <source>
        <dbReference type="Proteomes" id="UP001432168"/>
    </source>
</evidence>